<evidence type="ECO:0000256" key="5">
    <source>
        <dbReference type="ARBA" id="ARBA00022827"/>
    </source>
</evidence>
<feature type="binding site" evidence="11">
    <location>
        <begin position="213"/>
        <end position="228"/>
    </location>
    <ligand>
        <name>FAD</name>
        <dbReference type="ChEBI" id="CHEBI:57692"/>
    </ligand>
</feature>
<keyword evidence="5 11" id="KW-0274">FAD</keyword>
<dbReference type="GO" id="GO:0005829">
    <property type="term" value="C:cytosol"/>
    <property type="evidence" value="ECO:0007669"/>
    <property type="project" value="UniProtKB-ARBA"/>
</dbReference>
<evidence type="ECO:0000256" key="1">
    <source>
        <dbReference type="ARBA" id="ARBA00009333"/>
    </source>
</evidence>
<sequence length="521" mass="55728">MLDANLKAQLKSYLERVTQPIEIVASLDDGAKSLEMLELLKDVASLSTHITLLDNGDDARKPSFSINRPGADISLRFAGLPMGHEFTSLVLALLQVGGHPSKASVEVIEQIRSLKGEFSFETYFSLSCQNCPDVVQALNLMAVLNPHIRHVAIDGALFQAEVDERQIMAVPSVYLNGVNFGQGRMGLEEILAKLDTSGIERQAEKLNAKEAFDVLVVGGGPAGAAAAIYAARKGIRTGVAAERFGGQVLDTMAIENFISVQETEGPKLASALEEHVKQYDVDIMNLQRATALIPAKNPGELHEVRFESGATLKTKALILATGARWREMGVPGEQEYKAKGVCFCPHCDGPLFKGKRVAVIGGGNSGVEAAIDLAGIVSHVTLLEFDSKLRADAVLQRKLFSLPNVTVITSALTSEVKGDGQKVTGLVYKDRDSGEFNTVNLEGIFVQIGLLPNTDWLKGTIELSPRGEIIVDARGETSMPGIFAAGDVTTVPYKQIVIAVGEGAKASLSAFDHLIRTSAPA</sequence>
<name>A0A423IFX8_9PSED</name>
<evidence type="ECO:0000259" key="14">
    <source>
        <dbReference type="Pfam" id="PF13192"/>
    </source>
</evidence>
<dbReference type="EMBL" id="MOBK01000001">
    <property type="protein sequence ID" value="RON24352.1"/>
    <property type="molecule type" value="Genomic_DNA"/>
</dbReference>
<evidence type="ECO:0000256" key="9">
    <source>
        <dbReference type="ARBA" id="ARBA00023284"/>
    </source>
</evidence>
<dbReference type="RefSeq" id="WP_123431753.1">
    <property type="nucleotide sequence ID" value="NZ_MOBK01000001.1"/>
</dbReference>
<dbReference type="GO" id="GO:0032991">
    <property type="term" value="C:protein-containing complex"/>
    <property type="evidence" value="ECO:0007669"/>
    <property type="project" value="UniProtKB-ARBA"/>
</dbReference>
<proteinExistence type="inferred from homology"/>
<feature type="binding site" evidence="11">
    <location>
        <begin position="477"/>
        <end position="487"/>
    </location>
    <ligand>
        <name>FAD</name>
        <dbReference type="ChEBI" id="CHEBI:57692"/>
    </ligand>
</feature>
<dbReference type="InterPro" id="IPR023753">
    <property type="entry name" value="FAD/NAD-binding_dom"/>
</dbReference>
<dbReference type="CDD" id="cd02974">
    <property type="entry name" value="AhpF_NTD_N"/>
    <property type="match status" value="1"/>
</dbReference>
<comment type="cofactor">
    <cofactor evidence="11">
        <name>FAD</name>
        <dbReference type="ChEBI" id="CHEBI:57692"/>
    </cofactor>
    <text evidence="11">Binds 1 FAD per subunit.</text>
</comment>
<organism evidence="15 16">
    <name type="scientific">Pseudomonas brassicacearum</name>
    <dbReference type="NCBI Taxonomy" id="930166"/>
    <lineage>
        <taxon>Bacteria</taxon>
        <taxon>Pseudomonadati</taxon>
        <taxon>Pseudomonadota</taxon>
        <taxon>Gammaproteobacteria</taxon>
        <taxon>Pseudomonadales</taxon>
        <taxon>Pseudomonadaceae</taxon>
        <taxon>Pseudomonas</taxon>
    </lineage>
</organism>
<evidence type="ECO:0000256" key="10">
    <source>
        <dbReference type="ARBA" id="ARBA00024806"/>
    </source>
</evidence>
<keyword evidence="4" id="KW-0285">Flavoprotein</keyword>
<dbReference type="PROSITE" id="PS51354">
    <property type="entry name" value="GLUTAREDOXIN_2"/>
    <property type="match status" value="1"/>
</dbReference>
<dbReference type="Pfam" id="PF07992">
    <property type="entry name" value="Pyr_redox_2"/>
    <property type="match status" value="1"/>
</dbReference>
<keyword evidence="9 12" id="KW-0676">Redox-active center</keyword>
<evidence type="ECO:0000256" key="6">
    <source>
        <dbReference type="ARBA" id="ARBA00023002"/>
    </source>
</evidence>
<evidence type="ECO:0000313" key="16">
    <source>
        <dbReference type="Proteomes" id="UP000285636"/>
    </source>
</evidence>
<evidence type="ECO:0000259" key="13">
    <source>
        <dbReference type="Pfam" id="PF07992"/>
    </source>
</evidence>
<dbReference type="PANTHER" id="PTHR48105">
    <property type="entry name" value="THIOREDOXIN REDUCTASE 1-RELATED-RELATED"/>
    <property type="match status" value="1"/>
</dbReference>
<dbReference type="InterPro" id="IPR050097">
    <property type="entry name" value="Ferredoxin-NADP_redctase_2"/>
</dbReference>
<dbReference type="InterPro" id="IPR036188">
    <property type="entry name" value="FAD/NAD-bd_sf"/>
</dbReference>
<keyword evidence="11" id="KW-0521">NADP</keyword>
<dbReference type="PIRSF" id="PIRSF000238">
    <property type="entry name" value="AhpF"/>
    <property type="match status" value="1"/>
</dbReference>
<dbReference type="GO" id="GO:0050660">
    <property type="term" value="F:flavin adenine dinucleotide binding"/>
    <property type="evidence" value="ECO:0007669"/>
    <property type="project" value="InterPro"/>
</dbReference>
<feature type="domain" description="FAD/NAD(P)-binding" evidence="13">
    <location>
        <begin position="212"/>
        <end position="503"/>
    </location>
</feature>
<dbReference type="SUPFAM" id="SSF52833">
    <property type="entry name" value="Thioredoxin-like"/>
    <property type="match status" value="2"/>
</dbReference>
<accession>A0A423IFX8</accession>
<dbReference type="InterPro" id="IPR012336">
    <property type="entry name" value="Thioredoxin-like_fold"/>
</dbReference>
<keyword evidence="6" id="KW-0560">Oxidoreductase</keyword>
<comment type="caution">
    <text evidence="15">The sequence shown here is derived from an EMBL/GenBank/DDBJ whole genome shotgun (WGS) entry which is preliminary data.</text>
</comment>
<feature type="disulfide bond" description="Redox-active" evidence="12">
    <location>
        <begin position="344"/>
        <end position="347"/>
    </location>
</feature>
<dbReference type="AlphaFoldDB" id="A0A423IFX8"/>
<evidence type="ECO:0000256" key="3">
    <source>
        <dbReference type="ARBA" id="ARBA00020059"/>
    </source>
</evidence>
<evidence type="ECO:0000256" key="11">
    <source>
        <dbReference type="PIRSR" id="PIRSR000238-1"/>
    </source>
</evidence>
<comment type="function">
    <text evidence="10">Serves to protect the cell against DNA damage by alkyl hydroperoxides. It can use either NADH or NADPH as electron donor for direct reduction of redox dyes or of alkyl hydroperoxides when combined with the AhpC protein.</text>
</comment>
<comment type="subunit">
    <text evidence="2">Homodimer.</text>
</comment>
<evidence type="ECO:0000256" key="8">
    <source>
        <dbReference type="ARBA" id="ARBA00023157"/>
    </source>
</evidence>
<evidence type="ECO:0000256" key="12">
    <source>
        <dbReference type="PIRSR" id="PIRSR000238-2"/>
    </source>
</evidence>
<dbReference type="PRINTS" id="PR00469">
    <property type="entry name" value="PNDRDTASEII"/>
</dbReference>
<dbReference type="SUPFAM" id="SSF51905">
    <property type="entry name" value="FAD/NAD(P)-binding domain"/>
    <property type="match status" value="1"/>
</dbReference>
<gene>
    <name evidence="15" type="ORF">BK660_01385</name>
</gene>
<dbReference type="InterPro" id="IPR012081">
    <property type="entry name" value="Alkyl_hydroperoxide_Rdtase_suF"/>
</dbReference>
<keyword evidence="7 11" id="KW-0520">NAD</keyword>
<reference evidence="15 16" key="1">
    <citation type="submission" date="2016-10" db="EMBL/GenBank/DDBJ databases">
        <title>Comparative genome analysis of multiple Pseudomonas spp. focuses on biocontrol and plant growth promoting traits.</title>
        <authorList>
            <person name="Tao X.-Y."/>
            <person name="Taylor C.G."/>
        </authorList>
    </citation>
    <scope>NUCLEOTIDE SEQUENCE [LARGE SCALE GENOMIC DNA]</scope>
    <source>
        <strain evidence="15 16">38D7</strain>
    </source>
</reference>
<dbReference type="InterPro" id="IPR044142">
    <property type="entry name" value="AhpF_NTD_N"/>
</dbReference>
<dbReference type="FunFam" id="3.50.50.60:FF:000007">
    <property type="entry name" value="Alkyl hydroperoxide reductase, F subunit"/>
    <property type="match status" value="1"/>
</dbReference>
<dbReference type="CDD" id="cd03026">
    <property type="entry name" value="AhpF_NTD_C"/>
    <property type="match status" value="1"/>
</dbReference>
<dbReference type="InterPro" id="IPR036249">
    <property type="entry name" value="Thioredoxin-like_sf"/>
</dbReference>
<feature type="domain" description="Thioredoxin-like fold" evidence="14">
    <location>
        <begin position="124"/>
        <end position="194"/>
    </location>
</feature>
<dbReference type="Pfam" id="PF13192">
    <property type="entry name" value="Thioredoxin_3"/>
    <property type="match status" value="1"/>
</dbReference>
<dbReference type="GO" id="GO:0102039">
    <property type="term" value="F:NADH-dependent peroxiredoxin activity"/>
    <property type="evidence" value="ECO:0007669"/>
    <property type="project" value="InterPro"/>
</dbReference>
<dbReference type="GO" id="GO:0016668">
    <property type="term" value="F:oxidoreductase activity, acting on a sulfur group of donors, NAD(P) as acceptor"/>
    <property type="evidence" value="ECO:0007669"/>
    <property type="project" value="UniProtKB-ARBA"/>
</dbReference>
<dbReference type="InterPro" id="IPR008255">
    <property type="entry name" value="Pyr_nucl-diS_OxRdtase_2_AS"/>
</dbReference>
<protein>
    <recommendedName>
        <fullName evidence="3">Alkyl hydroperoxide reductase subunit F</fullName>
    </recommendedName>
</protein>
<comment type="similarity">
    <text evidence="1">Belongs to the class-II pyridine nucleotide-disulfide oxidoreductase family.</text>
</comment>
<feature type="binding site" evidence="11">
    <location>
        <begin position="356"/>
        <end position="370"/>
    </location>
    <ligand>
        <name>NAD(+)</name>
        <dbReference type="ChEBI" id="CHEBI:57540"/>
    </ligand>
</feature>
<keyword evidence="8 12" id="KW-1015">Disulfide bond</keyword>
<dbReference type="NCBIfam" id="TIGR03140">
    <property type="entry name" value="AhpF"/>
    <property type="match status" value="1"/>
</dbReference>
<dbReference type="GO" id="GO:0051287">
    <property type="term" value="F:NAD binding"/>
    <property type="evidence" value="ECO:0007669"/>
    <property type="project" value="InterPro"/>
</dbReference>
<dbReference type="PRINTS" id="PR00368">
    <property type="entry name" value="FADPNR"/>
</dbReference>
<dbReference type="Gene3D" id="3.50.50.60">
    <property type="entry name" value="FAD/NAD(P)-binding domain"/>
    <property type="match status" value="2"/>
</dbReference>
<dbReference type="GO" id="GO:0000302">
    <property type="term" value="P:response to reactive oxygen species"/>
    <property type="evidence" value="ECO:0007669"/>
    <property type="project" value="InterPro"/>
</dbReference>
<dbReference type="PROSITE" id="PS00573">
    <property type="entry name" value="PYRIDINE_REDOX_2"/>
    <property type="match status" value="1"/>
</dbReference>
<evidence type="ECO:0000256" key="7">
    <source>
        <dbReference type="ARBA" id="ARBA00023027"/>
    </source>
</evidence>
<evidence type="ECO:0000256" key="4">
    <source>
        <dbReference type="ARBA" id="ARBA00022630"/>
    </source>
</evidence>
<dbReference type="Proteomes" id="UP000285636">
    <property type="component" value="Unassembled WGS sequence"/>
</dbReference>
<evidence type="ECO:0000256" key="2">
    <source>
        <dbReference type="ARBA" id="ARBA00011738"/>
    </source>
</evidence>
<dbReference type="Gene3D" id="3.40.30.80">
    <property type="match status" value="1"/>
</dbReference>
<evidence type="ECO:0000313" key="15">
    <source>
        <dbReference type="EMBL" id="RON24352.1"/>
    </source>
</evidence>
<dbReference type="InterPro" id="IPR044141">
    <property type="entry name" value="AhpF_NTD_C"/>
</dbReference>